<feature type="transmembrane region" description="Helical" evidence="6">
    <location>
        <begin position="45"/>
        <end position="68"/>
    </location>
</feature>
<dbReference type="GO" id="GO:0004930">
    <property type="term" value="F:G protein-coupled receptor activity"/>
    <property type="evidence" value="ECO:0007669"/>
    <property type="project" value="InterPro"/>
</dbReference>
<evidence type="ECO:0000256" key="5">
    <source>
        <dbReference type="ARBA" id="ARBA00023136"/>
    </source>
</evidence>
<sequence>MVFSNNTTAASESLSNSSNSPVLGRCYIPGGPPVDWQKSYRFHTAAGAVALSIILVSVCISMNGMILISVLRRFAKVRPSALFVGSLALSDFLFGIISNYAVLNDILRIIHGGACTPAVPLTVPYHVGYHLCFISSIGSMALMSIDCYLCVARPMSYRLLVNMSRVTKVTKVGNEADVLPNVCQVKKRGEKADVLSIVRQVTKVTKVVDMADVSSNVCQVTKALLVLWLLVIIHTTAYYVSYSETKTILISVVSSCVAVIIVIFEVLTFVSYKAHNTAVADRFQHQIHHMEMRNHVNERKVAIAVAFVISTLMIGYFPRIIQPIISKAVGFNVAHLMSTYSSLCLLGCAAVRPIVTYAKNSHVRNNIKAMFGLRRADDLTPATFQRSYSTRST</sequence>
<evidence type="ECO:0000313" key="8">
    <source>
        <dbReference type="EMBL" id="EDO34315.1"/>
    </source>
</evidence>
<dbReference type="Proteomes" id="UP000001593">
    <property type="component" value="Unassembled WGS sequence"/>
</dbReference>
<keyword evidence="9" id="KW-1185">Reference proteome</keyword>
<comment type="subcellular location">
    <subcellularLocation>
        <location evidence="1">Cell membrane</location>
        <topology evidence="1">Multi-pass membrane protein</topology>
    </subcellularLocation>
</comment>
<protein>
    <recommendedName>
        <fullName evidence="7">G-protein coupled receptors family 1 profile domain-containing protein</fullName>
    </recommendedName>
</protein>
<dbReference type="GO" id="GO:0005886">
    <property type="term" value="C:plasma membrane"/>
    <property type="evidence" value="ECO:0007669"/>
    <property type="project" value="UniProtKB-SubCell"/>
</dbReference>
<evidence type="ECO:0000313" key="9">
    <source>
        <dbReference type="Proteomes" id="UP000001593"/>
    </source>
</evidence>
<feature type="transmembrane region" description="Helical" evidence="6">
    <location>
        <begin position="80"/>
        <end position="102"/>
    </location>
</feature>
<dbReference type="SUPFAM" id="SSF81321">
    <property type="entry name" value="Family A G protein-coupled receptor-like"/>
    <property type="match status" value="1"/>
</dbReference>
<feature type="transmembrane region" description="Helical" evidence="6">
    <location>
        <begin position="333"/>
        <end position="355"/>
    </location>
</feature>
<dbReference type="PANTHER" id="PTHR22750">
    <property type="entry name" value="G-PROTEIN COUPLED RECEPTOR"/>
    <property type="match status" value="1"/>
</dbReference>
<keyword evidence="2" id="KW-1003">Cell membrane</keyword>
<evidence type="ECO:0000259" key="7">
    <source>
        <dbReference type="PROSITE" id="PS50262"/>
    </source>
</evidence>
<feature type="domain" description="G-protein coupled receptors family 1 profile" evidence="7">
    <location>
        <begin position="62"/>
        <end position="356"/>
    </location>
</feature>
<keyword evidence="4 6" id="KW-1133">Transmembrane helix</keyword>
<dbReference type="EMBL" id="DS469736">
    <property type="protein sequence ID" value="EDO34315.1"/>
    <property type="molecule type" value="Genomic_DNA"/>
</dbReference>
<dbReference type="Gene3D" id="1.20.1070.10">
    <property type="entry name" value="Rhodopsin 7-helix transmembrane proteins"/>
    <property type="match status" value="1"/>
</dbReference>
<dbReference type="AlphaFoldDB" id="A7SPR9"/>
<feature type="transmembrane region" description="Helical" evidence="6">
    <location>
        <begin position="223"/>
        <end position="242"/>
    </location>
</feature>
<evidence type="ECO:0000256" key="6">
    <source>
        <dbReference type="SAM" id="Phobius"/>
    </source>
</evidence>
<feature type="transmembrane region" description="Helical" evidence="6">
    <location>
        <begin position="301"/>
        <end position="321"/>
    </location>
</feature>
<dbReference type="InParanoid" id="A7SPR9"/>
<keyword evidence="3 6" id="KW-0812">Transmembrane</keyword>
<dbReference type="InterPro" id="IPR000276">
    <property type="entry name" value="GPCR_Rhodpsn"/>
</dbReference>
<dbReference type="OMA" id="PCFISEF"/>
<dbReference type="PROSITE" id="PS50262">
    <property type="entry name" value="G_PROTEIN_RECEP_F1_2"/>
    <property type="match status" value="1"/>
</dbReference>
<dbReference type="HOGENOM" id="CLU_702672_0_0_1"/>
<gene>
    <name evidence="8" type="ORF">NEMVEDRAFT_v1g215540</name>
</gene>
<dbReference type="CDD" id="cd00637">
    <property type="entry name" value="7tm_classA_rhodopsin-like"/>
    <property type="match status" value="1"/>
</dbReference>
<evidence type="ECO:0000256" key="2">
    <source>
        <dbReference type="ARBA" id="ARBA00022475"/>
    </source>
</evidence>
<dbReference type="InterPro" id="IPR017452">
    <property type="entry name" value="GPCR_Rhodpsn_7TM"/>
</dbReference>
<accession>A7SPR9</accession>
<feature type="transmembrane region" description="Helical" evidence="6">
    <location>
        <begin position="127"/>
        <end position="151"/>
    </location>
</feature>
<feature type="transmembrane region" description="Helical" evidence="6">
    <location>
        <begin position="248"/>
        <end position="272"/>
    </location>
</feature>
<evidence type="ECO:0000256" key="1">
    <source>
        <dbReference type="ARBA" id="ARBA00004651"/>
    </source>
</evidence>
<organism evidence="8 9">
    <name type="scientific">Nematostella vectensis</name>
    <name type="common">Starlet sea anemone</name>
    <dbReference type="NCBI Taxonomy" id="45351"/>
    <lineage>
        <taxon>Eukaryota</taxon>
        <taxon>Metazoa</taxon>
        <taxon>Cnidaria</taxon>
        <taxon>Anthozoa</taxon>
        <taxon>Hexacorallia</taxon>
        <taxon>Actiniaria</taxon>
        <taxon>Edwardsiidae</taxon>
        <taxon>Nematostella</taxon>
    </lineage>
</organism>
<dbReference type="Pfam" id="PF00001">
    <property type="entry name" value="7tm_1"/>
    <property type="match status" value="1"/>
</dbReference>
<proteinExistence type="predicted"/>
<reference evidence="8 9" key="1">
    <citation type="journal article" date="2007" name="Science">
        <title>Sea anemone genome reveals ancestral eumetazoan gene repertoire and genomic organization.</title>
        <authorList>
            <person name="Putnam N.H."/>
            <person name="Srivastava M."/>
            <person name="Hellsten U."/>
            <person name="Dirks B."/>
            <person name="Chapman J."/>
            <person name="Salamov A."/>
            <person name="Terry A."/>
            <person name="Shapiro H."/>
            <person name="Lindquist E."/>
            <person name="Kapitonov V.V."/>
            <person name="Jurka J."/>
            <person name="Genikhovich G."/>
            <person name="Grigoriev I.V."/>
            <person name="Lucas S.M."/>
            <person name="Steele R.E."/>
            <person name="Finnerty J.R."/>
            <person name="Technau U."/>
            <person name="Martindale M.Q."/>
            <person name="Rokhsar D.S."/>
        </authorList>
    </citation>
    <scope>NUCLEOTIDE SEQUENCE [LARGE SCALE GENOMIC DNA]</scope>
    <source>
        <strain evidence="9">CH2 X CH6</strain>
    </source>
</reference>
<evidence type="ECO:0000256" key="3">
    <source>
        <dbReference type="ARBA" id="ARBA00022692"/>
    </source>
</evidence>
<name>A7SPR9_NEMVE</name>
<keyword evidence="5 6" id="KW-0472">Membrane</keyword>
<evidence type="ECO:0000256" key="4">
    <source>
        <dbReference type="ARBA" id="ARBA00022989"/>
    </source>
</evidence>